<sequence length="399" mass="42532">MDVDARTQLPIDLNPVGKDVRRKNEFQPSNIFPFKTWQSLPSFSTALLNISLSVGTLIVSAAGLAVTLAVILPLGILKSVGGRIFAGKQAAVRDNSGGGISRRRCVVIHGASSGIGAALALEYAAADTHLVLIARDHERLNEVATRAQARGATTATHSLDFFEPASTTKLHHLLREIDAKADGIDVAIQCTGVTIHRSDRDGDGQADVWGTTAASRMLQVNVAACQEFILGSWELMKARRQQQQRASSQLQGSKGDQDHAHVTPGPKIIVLSSSTAFFTPANFALYAASKAYLYTLARSLQVASAPYGIGVVTVTPGFIESGMTLTAIQAGATTPLAVLGDPRKLARKIKRGEERNELVVFYPLSQVCALWSARALNPLLETVGMWAGSAMGVAGWFFS</sequence>
<accession>A0AAN6TC09</accession>
<dbReference type="AlphaFoldDB" id="A0AAN6TC09"/>
<dbReference type="RefSeq" id="XP_064669135.1">
    <property type="nucleotide sequence ID" value="XM_064813091.1"/>
</dbReference>
<reference evidence="6" key="1">
    <citation type="journal article" date="2023" name="Mol. Phylogenet. Evol.">
        <title>Genome-scale phylogeny and comparative genomics of the fungal order Sordariales.</title>
        <authorList>
            <person name="Hensen N."/>
            <person name="Bonometti L."/>
            <person name="Westerberg I."/>
            <person name="Brannstrom I.O."/>
            <person name="Guillou S."/>
            <person name="Cros-Aarteil S."/>
            <person name="Calhoun S."/>
            <person name="Haridas S."/>
            <person name="Kuo A."/>
            <person name="Mondo S."/>
            <person name="Pangilinan J."/>
            <person name="Riley R."/>
            <person name="LaButti K."/>
            <person name="Andreopoulos B."/>
            <person name="Lipzen A."/>
            <person name="Chen C."/>
            <person name="Yan M."/>
            <person name="Daum C."/>
            <person name="Ng V."/>
            <person name="Clum A."/>
            <person name="Steindorff A."/>
            <person name="Ohm R.A."/>
            <person name="Martin F."/>
            <person name="Silar P."/>
            <person name="Natvig D.O."/>
            <person name="Lalanne C."/>
            <person name="Gautier V."/>
            <person name="Ament-Velasquez S.L."/>
            <person name="Kruys A."/>
            <person name="Hutchinson M.I."/>
            <person name="Powell A.J."/>
            <person name="Barry K."/>
            <person name="Miller A.N."/>
            <person name="Grigoriev I.V."/>
            <person name="Debuchy R."/>
            <person name="Gladieux P."/>
            <person name="Hiltunen Thoren M."/>
            <person name="Johannesson H."/>
        </authorList>
    </citation>
    <scope>NUCLEOTIDE SEQUENCE</scope>
    <source>
        <strain evidence="6">CBS 508.74</strain>
    </source>
</reference>
<dbReference type="InterPro" id="IPR036291">
    <property type="entry name" value="NAD(P)-bd_dom_sf"/>
</dbReference>
<evidence type="ECO:0000313" key="7">
    <source>
        <dbReference type="Proteomes" id="UP001302812"/>
    </source>
</evidence>
<keyword evidence="5" id="KW-0812">Transmembrane</keyword>
<dbReference type="GO" id="GO:0016491">
    <property type="term" value="F:oxidoreductase activity"/>
    <property type="evidence" value="ECO:0007669"/>
    <property type="project" value="UniProtKB-KW"/>
</dbReference>
<dbReference type="InterPro" id="IPR002347">
    <property type="entry name" value="SDR_fam"/>
</dbReference>
<dbReference type="PROSITE" id="PS00061">
    <property type="entry name" value="ADH_SHORT"/>
    <property type="match status" value="1"/>
</dbReference>
<dbReference type="Proteomes" id="UP001302812">
    <property type="component" value="Unassembled WGS sequence"/>
</dbReference>
<dbReference type="PRINTS" id="PR00081">
    <property type="entry name" value="GDHRDH"/>
</dbReference>
<protein>
    <submittedName>
        <fullName evidence="6">NAD(P)-binding protein</fullName>
    </submittedName>
</protein>
<organism evidence="6 7">
    <name type="scientific">Canariomyces notabilis</name>
    <dbReference type="NCBI Taxonomy" id="2074819"/>
    <lineage>
        <taxon>Eukaryota</taxon>
        <taxon>Fungi</taxon>
        <taxon>Dikarya</taxon>
        <taxon>Ascomycota</taxon>
        <taxon>Pezizomycotina</taxon>
        <taxon>Sordariomycetes</taxon>
        <taxon>Sordariomycetidae</taxon>
        <taxon>Sordariales</taxon>
        <taxon>Chaetomiaceae</taxon>
        <taxon>Canariomyces</taxon>
    </lineage>
</organism>
<evidence type="ECO:0000256" key="4">
    <source>
        <dbReference type="ARBA" id="ARBA00037096"/>
    </source>
</evidence>
<dbReference type="Gene3D" id="3.40.50.720">
    <property type="entry name" value="NAD(P)-binding Rossmann-like Domain"/>
    <property type="match status" value="1"/>
</dbReference>
<dbReference type="InterPro" id="IPR020904">
    <property type="entry name" value="Sc_DH/Rdtase_CS"/>
</dbReference>
<comment type="caution">
    <text evidence="6">The sequence shown here is derived from an EMBL/GenBank/DDBJ whole genome shotgun (WGS) entry which is preliminary data.</text>
</comment>
<dbReference type="Pfam" id="PF00106">
    <property type="entry name" value="adh_short"/>
    <property type="match status" value="2"/>
</dbReference>
<reference evidence="6" key="2">
    <citation type="submission" date="2023-05" db="EMBL/GenBank/DDBJ databases">
        <authorList>
            <consortium name="Lawrence Berkeley National Laboratory"/>
            <person name="Steindorff A."/>
            <person name="Hensen N."/>
            <person name="Bonometti L."/>
            <person name="Westerberg I."/>
            <person name="Brannstrom I.O."/>
            <person name="Guillou S."/>
            <person name="Cros-Aarteil S."/>
            <person name="Calhoun S."/>
            <person name="Haridas S."/>
            <person name="Kuo A."/>
            <person name="Mondo S."/>
            <person name="Pangilinan J."/>
            <person name="Riley R."/>
            <person name="Labutti K."/>
            <person name="Andreopoulos B."/>
            <person name="Lipzen A."/>
            <person name="Chen C."/>
            <person name="Yanf M."/>
            <person name="Daum C."/>
            <person name="Ng V."/>
            <person name="Clum A."/>
            <person name="Ohm R."/>
            <person name="Martin F."/>
            <person name="Silar P."/>
            <person name="Natvig D."/>
            <person name="Lalanne C."/>
            <person name="Gautier V."/>
            <person name="Ament-Velasquez S.L."/>
            <person name="Kruys A."/>
            <person name="Hutchinson M.I."/>
            <person name="Powell A.J."/>
            <person name="Barry K."/>
            <person name="Miller A.N."/>
            <person name="Grigoriev I.V."/>
            <person name="Debuchy R."/>
            <person name="Gladieux P."/>
            <person name="Thoren M.H."/>
            <person name="Johannesson H."/>
        </authorList>
    </citation>
    <scope>NUCLEOTIDE SEQUENCE</scope>
    <source>
        <strain evidence="6">CBS 508.74</strain>
    </source>
</reference>
<evidence type="ECO:0000256" key="5">
    <source>
        <dbReference type="SAM" id="Phobius"/>
    </source>
</evidence>
<dbReference type="GO" id="GO:0016020">
    <property type="term" value="C:membrane"/>
    <property type="evidence" value="ECO:0007669"/>
    <property type="project" value="TreeGrafter"/>
</dbReference>
<evidence type="ECO:0000256" key="3">
    <source>
        <dbReference type="ARBA" id="ARBA00023002"/>
    </source>
</evidence>
<comment type="function">
    <text evidence="4">Putative oxidoreductase.</text>
</comment>
<keyword evidence="5" id="KW-0472">Membrane</keyword>
<keyword evidence="3" id="KW-0560">Oxidoreductase</keyword>
<gene>
    <name evidence="6" type="ORF">N656DRAFT_754994</name>
</gene>
<keyword evidence="7" id="KW-1185">Reference proteome</keyword>
<comment type="similarity">
    <text evidence="1">Belongs to the short-chain dehydrogenases/reductases (SDR) family.</text>
</comment>
<dbReference type="PANTHER" id="PTHR44196">
    <property type="entry name" value="DEHYDROGENASE/REDUCTASE SDR FAMILY MEMBER 7B"/>
    <property type="match status" value="1"/>
</dbReference>
<evidence type="ECO:0000256" key="1">
    <source>
        <dbReference type="ARBA" id="ARBA00006484"/>
    </source>
</evidence>
<dbReference type="EMBL" id="MU853345">
    <property type="protein sequence ID" value="KAK4111565.1"/>
    <property type="molecule type" value="Genomic_DNA"/>
</dbReference>
<dbReference type="GeneID" id="89937216"/>
<keyword evidence="5" id="KW-1133">Transmembrane helix</keyword>
<proteinExistence type="inferred from homology"/>
<dbReference type="PANTHER" id="PTHR44196:SF1">
    <property type="entry name" value="DEHYDROGENASE_REDUCTASE SDR FAMILY MEMBER 7B"/>
    <property type="match status" value="1"/>
</dbReference>
<evidence type="ECO:0000256" key="2">
    <source>
        <dbReference type="ARBA" id="ARBA00022857"/>
    </source>
</evidence>
<dbReference type="SUPFAM" id="SSF51735">
    <property type="entry name" value="NAD(P)-binding Rossmann-fold domains"/>
    <property type="match status" value="1"/>
</dbReference>
<feature type="transmembrane region" description="Helical" evidence="5">
    <location>
        <begin position="50"/>
        <end position="77"/>
    </location>
</feature>
<name>A0AAN6TC09_9PEZI</name>
<keyword evidence="2" id="KW-0521">NADP</keyword>
<evidence type="ECO:0000313" key="6">
    <source>
        <dbReference type="EMBL" id="KAK4111565.1"/>
    </source>
</evidence>